<proteinExistence type="inferred from homology"/>
<evidence type="ECO:0000256" key="1">
    <source>
        <dbReference type="ARBA" id="ARBA00004496"/>
    </source>
</evidence>
<dbReference type="SUPFAM" id="SSF52972">
    <property type="entry name" value="ITPase-like"/>
    <property type="match status" value="1"/>
</dbReference>
<comment type="subcellular location">
    <subcellularLocation>
        <location evidence="1 5">Cytoplasm</location>
    </subcellularLocation>
</comment>
<dbReference type="GO" id="GO:0005737">
    <property type="term" value="C:cytoplasm"/>
    <property type="evidence" value="ECO:0007669"/>
    <property type="project" value="UniProtKB-SubCell"/>
</dbReference>
<comment type="similarity">
    <text evidence="5">Belongs to the Maf family. YceF subfamily.</text>
</comment>
<dbReference type="HAMAP" id="MF_00528">
    <property type="entry name" value="Maf"/>
    <property type="match status" value="1"/>
</dbReference>
<reference evidence="6 7" key="1">
    <citation type="submission" date="2019-02" db="EMBL/GenBank/DDBJ databases">
        <title>Deep-cultivation of Planctomycetes and their phenomic and genomic characterization uncovers novel biology.</title>
        <authorList>
            <person name="Wiegand S."/>
            <person name="Jogler M."/>
            <person name="Boedeker C."/>
            <person name="Pinto D."/>
            <person name="Vollmers J."/>
            <person name="Rivas-Marin E."/>
            <person name="Kohn T."/>
            <person name="Peeters S.H."/>
            <person name="Heuer A."/>
            <person name="Rast P."/>
            <person name="Oberbeckmann S."/>
            <person name="Bunk B."/>
            <person name="Jeske O."/>
            <person name="Meyerdierks A."/>
            <person name="Storesund J.E."/>
            <person name="Kallscheuer N."/>
            <person name="Luecker S."/>
            <person name="Lage O.M."/>
            <person name="Pohl T."/>
            <person name="Merkel B.J."/>
            <person name="Hornburger P."/>
            <person name="Mueller R.-W."/>
            <person name="Bruemmer F."/>
            <person name="Labrenz M."/>
            <person name="Spormann A.M."/>
            <person name="Op den Camp H."/>
            <person name="Overmann J."/>
            <person name="Amann R."/>
            <person name="Jetten M.S.M."/>
            <person name="Mascher T."/>
            <person name="Medema M.H."/>
            <person name="Devos D.P."/>
            <person name="Kaster A.-K."/>
            <person name="Ovreas L."/>
            <person name="Rohde M."/>
            <person name="Galperin M.Y."/>
            <person name="Jogler C."/>
        </authorList>
    </citation>
    <scope>NUCLEOTIDE SEQUENCE [LARGE SCALE GENOMIC DNA]</scope>
    <source>
        <strain evidence="6 7">CA12</strain>
    </source>
</reference>
<accession>A0A517PBY1</accession>
<dbReference type="RefSeq" id="WP_145359809.1">
    <property type="nucleotide sequence ID" value="NZ_CP036265.1"/>
</dbReference>
<dbReference type="Proteomes" id="UP000318741">
    <property type="component" value="Chromosome"/>
</dbReference>
<feature type="site" description="Important for substrate specificity" evidence="5">
    <location>
        <position position="85"/>
    </location>
</feature>
<keyword evidence="7" id="KW-1185">Reference proteome</keyword>
<comment type="cofactor">
    <cofactor evidence="5">
        <name>a divalent metal cation</name>
        <dbReference type="ChEBI" id="CHEBI:60240"/>
    </cofactor>
</comment>
<keyword evidence="4 5" id="KW-0546">Nucleotide metabolism</keyword>
<dbReference type="GO" id="GO:0009117">
    <property type="term" value="P:nucleotide metabolic process"/>
    <property type="evidence" value="ECO:0007669"/>
    <property type="project" value="UniProtKB-KW"/>
</dbReference>
<dbReference type="Gene3D" id="3.90.950.10">
    <property type="match status" value="1"/>
</dbReference>
<dbReference type="AlphaFoldDB" id="A0A517PBY1"/>
<comment type="function">
    <text evidence="5">Nucleoside triphosphate pyrophosphatase that hydrolyzes 7-methyl-GTP (m(7)GTP). May have a dual role in cell division arrest and in preventing the incorporation of modified nucleotides into cellular nucleic acids.</text>
</comment>
<evidence type="ECO:0000256" key="5">
    <source>
        <dbReference type="HAMAP-Rule" id="MF_00528"/>
    </source>
</evidence>
<dbReference type="KEGG" id="acaf:CA12_29950"/>
<keyword evidence="2 5" id="KW-0963">Cytoplasm</keyword>
<dbReference type="EC" id="3.6.1.-" evidence="5"/>
<keyword evidence="3 5" id="KW-0378">Hydrolase</keyword>
<evidence type="ECO:0000256" key="3">
    <source>
        <dbReference type="ARBA" id="ARBA00022801"/>
    </source>
</evidence>
<dbReference type="Pfam" id="PF02545">
    <property type="entry name" value="Maf"/>
    <property type="match status" value="1"/>
</dbReference>
<evidence type="ECO:0000256" key="4">
    <source>
        <dbReference type="ARBA" id="ARBA00023080"/>
    </source>
</evidence>
<dbReference type="PIRSF" id="PIRSF006305">
    <property type="entry name" value="Maf"/>
    <property type="match status" value="1"/>
</dbReference>
<dbReference type="CDD" id="cd00555">
    <property type="entry name" value="Maf"/>
    <property type="match status" value="1"/>
</dbReference>
<feature type="site" description="Important for substrate specificity" evidence="5">
    <location>
        <position position="20"/>
    </location>
</feature>
<comment type="caution">
    <text evidence="5">Lacks conserved residue(s) required for the propagation of feature annotation.</text>
</comment>
<organism evidence="6 7">
    <name type="scientific">Alienimonas californiensis</name>
    <dbReference type="NCBI Taxonomy" id="2527989"/>
    <lineage>
        <taxon>Bacteria</taxon>
        <taxon>Pseudomonadati</taxon>
        <taxon>Planctomycetota</taxon>
        <taxon>Planctomycetia</taxon>
        <taxon>Planctomycetales</taxon>
        <taxon>Planctomycetaceae</taxon>
        <taxon>Alienimonas</taxon>
    </lineage>
</organism>
<feature type="site" description="Important for substrate specificity" evidence="5">
    <location>
        <position position="168"/>
    </location>
</feature>
<feature type="active site" description="Proton acceptor" evidence="5">
    <location>
        <position position="84"/>
    </location>
</feature>
<dbReference type="PANTHER" id="PTHR43213">
    <property type="entry name" value="BIFUNCTIONAL DTTP/UTP PYROPHOSPHATASE/METHYLTRANSFERASE PROTEIN-RELATED"/>
    <property type="match status" value="1"/>
</dbReference>
<dbReference type="EMBL" id="CP036265">
    <property type="protein sequence ID" value="QDT16887.1"/>
    <property type="molecule type" value="Genomic_DNA"/>
</dbReference>
<evidence type="ECO:0000256" key="2">
    <source>
        <dbReference type="ARBA" id="ARBA00022490"/>
    </source>
</evidence>
<gene>
    <name evidence="6" type="primary">yceF</name>
    <name evidence="6" type="ORF">CA12_29950</name>
</gene>
<comment type="catalytic activity">
    <reaction evidence="5">
        <text>N(7)-methyl-GTP + H2O = N(7)-methyl-GMP + diphosphate + H(+)</text>
        <dbReference type="Rhea" id="RHEA:58744"/>
        <dbReference type="ChEBI" id="CHEBI:15377"/>
        <dbReference type="ChEBI" id="CHEBI:15378"/>
        <dbReference type="ChEBI" id="CHEBI:33019"/>
        <dbReference type="ChEBI" id="CHEBI:58285"/>
        <dbReference type="ChEBI" id="CHEBI:87133"/>
    </reaction>
</comment>
<dbReference type="OrthoDB" id="9807767at2"/>
<dbReference type="InterPro" id="IPR003697">
    <property type="entry name" value="Maf-like"/>
</dbReference>
<name>A0A517PBY1_9PLAN</name>
<evidence type="ECO:0000313" key="7">
    <source>
        <dbReference type="Proteomes" id="UP000318741"/>
    </source>
</evidence>
<dbReference type="InterPro" id="IPR029001">
    <property type="entry name" value="ITPase-like_fam"/>
</dbReference>
<dbReference type="PANTHER" id="PTHR43213:SF10">
    <property type="entry name" value="7-METHYL-GTP PYROPHOSPHATASE"/>
    <property type="match status" value="1"/>
</dbReference>
<protein>
    <recommendedName>
        <fullName evidence="5">7-methyl-GTP pyrophosphatase</fullName>
        <shortName evidence="5">m(7)GTP pyrophosphatase</shortName>
        <ecNumber evidence="5">3.6.1.-</ecNumber>
    </recommendedName>
</protein>
<evidence type="ECO:0000313" key="6">
    <source>
        <dbReference type="EMBL" id="QDT16887.1"/>
    </source>
</evidence>
<sequence>MSGAEPPAPPPLILASTSPYRAMLLDRLGVSYTQQSPGVDEEAVTAALSISKPADPAALAERLAVLKAEAVAERNPQAACLGSDQVAVAGGEIVSKPGTPERALAQLIAARDGGLSLFCGVALAGPGERRRATVVRSDLVLHPLSDDRLRAYVAKVNPVNCAGSFKLEEPGGLALFERIDAADWTAVIGLPLLTVAAWLRDAGHDLP</sequence>
<dbReference type="GO" id="GO:0047429">
    <property type="term" value="F:nucleoside triphosphate diphosphatase activity"/>
    <property type="evidence" value="ECO:0007669"/>
    <property type="project" value="InterPro"/>
</dbReference>